<dbReference type="EMBL" id="CAJVPS010050459">
    <property type="protein sequence ID" value="CAG8767913.1"/>
    <property type="molecule type" value="Genomic_DNA"/>
</dbReference>
<feature type="non-terminal residue" evidence="1">
    <location>
        <position position="72"/>
    </location>
</feature>
<organism evidence="1 2">
    <name type="scientific">Ambispora leptoticha</name>
    <dbReference type="NCBI Taxonomy" id="144679"/>
    <lineage>
        <taxon>Eukaryota</taxon>
        <taxon>Fungi</taxon>
        <taxon>Fungi incertae sedis</taxon>
        <taxon>Mucoromycota</taxon>
        <taxon>Glomeromycotina</taxon>
        <taxon>Glomeromycetes</taxon>
        <taxon>Archaeosporales</taxon>
        <taxon>Ambisporaceae</taxon>
        <taxon>Ambispora</taxon>
    </lineage>
</organism>
<proteinExistence type="predicted"/>
<reference evidence="1" key="1">
    <citation type="submission" date="2021-06" db="EMBL/GenBank/DDBJ databases">
        <authorList>
            <person name="Kallberg Y."/>
            <person name="Tangrot J."/>
            <person name="Rosling A."/>
        </authorList>
    </citation>
    <scope>NUCLEOTIDE SEQUENCE</scope>
    <source>
        <strain evidence="1">FL130A</strain>
    </source>
</reference>
<gene>
    <name evidence="1" type="ORF">ALEPTO_LOCUS13982</name>
</gene>
<keyword evidence="2" id="KW-1185">Reference proteome</keyword>
<protein>
    <submittedName>
        <fullName evidence="1">5904_t:CDS:1</fullName>
    </submittedName>
</protein>
<comment type="caution">
    <text evidence="1">The sequence shown here is derived from an EMBL/GenBank/DDBJ whole genome shotgun (WGS) entry which is preliminary data.</text>
</comment>
<dbReference type="Proteomes" id="UP000789508">
    <property type="component" value="Unassembled WGS sequence"/>
</dbReference>
<dbReference type="OrthoDB" id="2395297at2759"/>
<evidence type="ECO:0000313" key="1">
    <source>
        <dbReference type="EMBL" id="CAG8767913.1"/>
    </source>
</evidence>
<dbReference type="AlphaFoldDB" id="A0A9N9J7X4"/>
<evidence type="ECO:0000313" key="2">
    <source>
        <dbReference type="Proteomes" id="UP000789508"/>
    </source>
</evidence>
<accession>A0A9N9J7X4</accession>
<sequence length="72" mass="8560">PRFRKLTPKMLSDIEKYVIQGRMDSSSIYSLLSYDYPNNPIFKKDLYNTELDSSWVVKLYLEPVSKKLNRLL</sequence>
<name>A0A9N9J7X4_9GLOM</name>